<dbReference type="GO" id="GO:0005737">
    <property type="term" value="C:cytoplasm"/>
    <property type="evidence" value="ECO:0007669"/>
    <property type="project" value="UniProtKB-SubCell"/>
</dbReference>
<dbReference type="InterPro" id="IPR001494">
    <property type="entry name" value="Importin-beta_N"/>
</dbReference>
<evidence type="ECO:0000256" key="6">
    <source>
        <dbReference type="ARBA" id="ARBA00022927"/>
    </source>
</evidence>
<dbReference type="GO" id="GO:0006606">
    <property type="term" value="P:protein import into nucleus"/>
    <property type="evidence" value="ECO:0007669"/>
    <property type="project" value="InterPro"/>
</dbReference>
<accession>A0A7S3JSK8</accession>
<dbReference type="Pfam" id="PF03810">
    <property type="entry name" value="IBN_N"/>
    <property type="match status" value="1"/>
</dbReference>
<dbReference type="Pfam" id="PF13513">
    <property type="entry name" value="HEAT_EZ"/>
    <property type="match status" value="1"/>
</dbReference>
<organism evidence="8">
    <name type="scientific">Aureoumbra lagunensis</name>
    <dbReference type="NCBI Taxonomy" id="44058"/>
    <lineage>
        <taxon>Eukaryota</taxon>
        <taxon>Sar</taxon>
        <taxon>Stramenopiles</taxon>
        <taxon>Ochrophyta</taxon>
        <taxon>Pelagophyceae</taxon>
        <taxon>Pelagomonadales</taxon>
        <taxon>Aureoumbra</taxon>
    </lineage>
</organism>
<dbReference type="Gene3D" id="1.25.10.10">
    <property type="entry name" value="Leucine-rich Repeat Variant"/>
    <property type="match status" value="1"/>
</dbReference>
<keyword evidence="5" id="KW-0677">Repeat</keyword>
<comment type="subcellular location">
    <subcellularLocation>
        <location evidence="1">Cytoplasm</location>
    </subcellularLocation>
</comment>
<dbReference type="FunFam" id="1.25.10.10:FF:000027">
    <property type="entry name" value="Importin subunit beta-1"/>
    <property type="match status" value="1"/>
</dbReference>
<keyword evidence="3" id="KW-0813">Transport</keyword>
<dbReference type="AlphaFoldDB" id="A0A7S3JSK8"/>
<evidence type="ECO:0000256" key="4">
    <source>
        <dbReference type="ARBA" id="ARBA00022490"/>
    </source>
</evidence>
<reference evidence="8" key="1">
    <citation type="submission" date="2021-01" db="EMBL/GenBank/DDBJ databases">
        <authorList>
            <person name="Corre E."/>
            <person name="Pelletier E."/>
            <person name="Niang G."/>
            <person name="Scheremetjew M."/>
            <person name="Finn R."/>
            <person name="Kale V."/>
            <person name="Holt S."/>
            <person name="Cochrane G."/>
            <person name="Meng A."/>
            <person name="Brown T."/>
            <person name="Cohen L."/>
        </authorList>
    </citation>
    <scope>NUCLEOTIDE SEQUENCE</scope>
    <source>
        <strain evidence="8">CCMP1510</strain>
    </source>
</reference>
<evidence type="ECO:0000256" key="5">
    <source>
        <dbReference type="ARBA" id="ARBA00022737"/>
    </source>
</evidence>
<evidence type="ECO:0000259" key="7">
    <source>
        <dbReference type="PROSITE" id="PS50166"/>
    </source>
</evidence>
<protein>
    <recommendedName>
        <fullName evidence="7">Importin N-terminal domain-containing protein</fullName>
    </recommendedName>
</protein>
<dbReference type="SMART" id="SM00913">
    <property type="entry name" value="IBN_N"/>
    <property type="match status" value="1"/>
</dbReference>
<dbReference type="InterPro" id="IPR011989">
    <property type="entry name" value="ARM-like"/>
</dbReference>
<feature type="domain" description="Importin N-terminal" evidence="7">
    <location>
        <begin position="21"/>
        <end position="102"/>
    </location>
</feature>
<evidence type="ECO:0000256" key="3">
    <source>
        <dbReference type="ARBA" id="ARBA00022448"/>
    </source>
</evidence>
<dbReference type="PROSITE" id="PS50166">
    <property type="entry name" value="IMPORTIN_B_NT"/>
    <property type="match status" value="1"/>
</dbReference>
<dbReference type="EMBL" id="HBIJ01006305">
    <property type="protein sequence ID" value="CAE0363688.1"/>
    <property type="molecule type" value="Transcribed_RNA"/>
</dbReference>
<evidence type="ECO:0000313" key="8">
    <source>
        <dbReference type="EMBL" id="CAE0363688.1"/>
    </source>
</evidence>
<dbReference type="GO" id="GO:0031267">
    <property type="term" value="F:small GTPase binding"/>
    <property type="evidence" value="ECO:0007669"/>
    <property type="project" value="InterPro"/>
</dbReference>
<dbReference type="SUPFAM" id="SSF48371">
    <property type="entry name" value="ARM repeat"/>
    <property type="match status" value="1"/>
</dbReference>
<evidence type="ECO:0000256" key="2">
    <source>
        <dbReference type="ARBA" id="ARBA00010907"/>
    </source>
</evidence>
<comment type="similarity">
    <text evidence="2">Belongs to the importin beta family. Importin beta-1 subfamily.</text>
</comment>
<dbReference type="InterPro" id="IPR016024">
    <property type="entry name" value="ARM-type_fold"/>
</dbReference>
<evidence type="ECO:0000256" key="1">
    <source>
        <dbReference type="ARBA" id="ARBA00004496"/>
    </source>
</evidence>
<dbReference type="PANTHER" id="PTHR10527">
    <property type="entry name" value="IMPORTIN BETA"/>
    <property type="match status" value="1"/>
</dbReference>
<dbReference type="InterPro" id="IPR040122">
    <property type="entry name" value="Importin_beta"/>
</dbReference>
<dbReference type="Pfam" id="PF25574">
    <property type="entry name" value="TPR_IMB1"/>
    <property type="match status" value="1"/>
</dbReference>
<dbReference type="InterPro" id="IPR058584">
    <property type="entry name" value="IMB1_TNPO1-like_TPR"/>
</dbReference>
<keyword evidence="6" id="KW-0653">Protein transport</keyword>
<proteinExistence type="inferred from homology"/>
<gene>
    <name evidence="8" type="ORF">ALAG00032_LOCUS4429</name>
</gene>
<keyword evidence="4" id="KW-0963">Cytoplasm</keyword>
<sequence>MELSQVLLEAQSANTNIRNEGEQKLKQLENANLAQFFLSLVKELGNERAEMNCRHLAGLYLKNLISGRESATSYEKRERWQNFIDENAREEIKKLSLLALSSPTAPHAAAQFVSKLGAIELALNRWPELLDHLIQTIQTEHTTDATKTLIFETLGYLCDEMDESSISKENTNKILTAIVGGLQEDMANPIRFAAGTALLNSLVFARHNFQVEAERNIIMQHICGATKSNYAQLRAVAFESLARIASLYYEQLPPYMNVIFELTISSIKSDTDDVAMMAIEFWSTLCEEEIELMDDQEEASYKCVHYVQQAAAHILDVILQTLNRQDEHGDADAWNIASAGAVCLSLIAQAIRDHIVAPVLIYVEKNILAQDWRNREAALMAFGQILDGPKQDALMNPVEKALPLFIQSLNDAHLLVKDTAAWTIARICEFFAHLLPAQLLQMLCESLLAVLQDTARVAAQACYAVHNLAMNCENADQQQTTNKLSQFFQPLLTQLLAATERVDFHEHNLRGQAYEAVNMLIQNHALDSRPIVLEVLKHILQKLHQSFSTQILSQSDRDERDQLQGMLCSVIQVIIRGVTPKEIFQYADHIVMLVLQVLKNNNPLASEEAFLAIGALATSIEKDFDKYMQNFAQFLIHGLKNYADWQVCNAAVGTTGDLCRALEVNFQPYCDSIVQCLLEDLQNPELNRQVKPNILSCFGDIALAINGHFTKYLDVTLQMLEQAGMTEVPIDDEEMIEYLNVLREGILEAYTGIVQGLKDGKQIQLLININSPAIPKIFHFLERIARDVNDHPNSVDDSILEHAIGLIGDLADITPRGPASDLFKSSCCLVLLRTKKDTQIFEYAKSKIDVNHI</sequence>
<name>A0A7S3JSK8_9STRA</name>